<dbReference type="InterPro" id="IPR050285">
    <property type="entry name" value="STE20_Ser/Thr_kinase"/>
</dbReference>
<dbReference type="InterPro" id="IPR000719">
    <property type="entry name" value="Prot_kinase_dom"/>
</dbReference>
<dbReference type="SUPFAM" id="SSF52058">
    <property type="entry name" value="L domain-like"/>
    <property type="match status" value="1"/>
</dbReference>
<dbReference type="SUPFAM" id="SSF56112">
    <property type="entry name" value="Protein kinase-like (PK-like)"/>
    <property type="match status" value="1"/>
</dbReference>
<dbReference type="PROSITE" id="PS50011">
    <property type="entry name" value="PROTEIN_KINASE_DOM"/>
    <property type="match status" value="1"/>
</dbReference>
<dbReference type="Pfam" id="PF13855">
    <property type="entry name" value="LRR_8"/>
    <property type="match status" value="1"/>
</dbReference>
<organism evidence="4 5">
    <name type="scientific">Blastocystis sp. subtype 1 (strain ATCC 50177 / NandII)</name>
    <dbReference type="NCBI Taxonomy" id="478820"/>
    <lineage>
        <taxon>Eukaryota</taxon>
        <taxon>Sar</taxon>
        <taxon>Stramenopiles</taxon>
        <taxon>Bigyra</taxon>
        <taxon>Opalozoa</taxon>
        <taxon>Opalinata</taxon>
        <taxon>Blastocystidae</taxon>
        <taxon>Blastocystis</taxon>
    </lineage>
</organism>
<evidence type="ECO:0000256" key="1">
    <source>
        <dbReference type="ARBA" id="ARBA00022614"/>
    </source>
</evidence>
<accession>A0A196SEB8</accession>
<sequence length="629" mass="72023">MEYNDIGSLGELASMKYRLKKDELREIASYCLLGLDSLHSQHTIHADIKPSNLFLTENGMVKLGDYGLIPMLQQSMELKSIAMHQAPEAFDGKREPKSDVWSLGVLLYELAEGKNPYAQYDASKVKGRIQYDDPLSLSPVKWPADFVGFVKRCWVTGVQDRSSVKELMRHPFVRDSIKRIQQKGPSEVFQELIKRMKLWKTCQETMERCKEHATLSLFLPHSHCFQEGVAEVSASRWMQLEMERVIEVDIQTHQLLKVNGESVSGISNNQELLLKAKGERWEGDTRNNQPYGWGVLTDGNNKRLYEGFRIGGMNVCYGILYNRDSQKAEYEGGICNGKRWGRGTEYDRHGNPVYDGEWLNDRRIEKQIDIVNDSCLLHNHVEDLIVSDQCCNGREWKTLDFSHMPSLRVFCVGDFCFKNVEEVRLIGLKKLTRVVIGMGSFRQYEKCNGRRFLLKDCKRIRELRIGNESFYYYSVCEIQNVDSLEEIEIGGTNDMNLNFELVSRFELKNLPRLKSVRLGYTVFSGCSYVAFQNLPRLTTLVFGDYTFQDLPKLESLVIGSCAFSNSRRAMFQNLPALRELHIGYNALESCHHCVFQDVPSLTDVDLTYGFKTESIVALGNVGAIANLVQ</sequence>
<feature type="domain" description="Protein kinase" evidence="3">
    <location>
        <begin position="1"/>
        <end position="173"/>
    </location>
</feature>
<name>A0A196SEB8_BLAHN</name>
<dbReference type="GO" id="GO:0005524">
    <property type="term" value="F:ATP binding"/>
    <property type="evidence" value="ECO:0007669"/>
    <property type="project" value="InterPro"/>
</dbReference>
<dbReference type="AlphaFoldDB" id="A0A196SEB8"/>
<evidence type="ECO:0000313" key="5">
    <source>
        <dbReference type="Proteomes" id="UP000078348"/>
    </source>
</evidence>
<gene>
    <name evidence="4" type="ORF">AV274_3642</name>
</gene>
<reference evidence="4 5" key="1">
    <citation type="submission" date="2016-05" db="EMBL/GenBank/DDBJ databases">
        <title>Nuclear genome of Blastocystis sp. subtype 1 NandII.</title>
        <authorList>
            <person name="Gentekaki E."/>
            <person name="Curtis B."/>
            <person name="Stairs C."/>
            <person name="Eme L."/>
            <person name="Herman E."/>
            <person name="Klimes V."/>
            <person name="Arias M.C."/>
            <person name="Elias M."/>
            <person name="Hilliou F."/>
            <person name="Klute M."/>
            <person name="Malik S.-B."/>
            <person name="Pightling A."/>
            <person name="Rachubinski R."/>
            <person name="Salas D."/>
            <person name="Schlacht A."/>
            <person name="Suga H."/>
            <person name="Archibald J."/>
            <person name="Ball S.G."/>
            <person name="Clark G."/>
            <person name="Dacks J."/>
            <person name="Van Der Giezen M."/>
            <person name="Tsaousis A."/>
            <person name="Roger A."/>
        </authorList>
    </citation>
    <scope>NUCLEOTIDE SEQUENCE [LARGE SCALE GENOMIC DNA]</scope>
    <source>
        <strain evidence="5">ATCC 50177 / NandII</strain>
    </source>
</reference>
<dbReference type="InterPro" id="IPR001611">
    <property type="entry name" value="Leu-rich_rpt"/>
</dbReference>
<dbReference type="STRING" id="478820.A0A196SEB8"/>
<dbReference type="GO" id="GO:0004674">
    <property type="term" value="F:protein serine/threonine kinase activity"/>
    <property type="evidence" value="ECO:0007669"/>
    <property type="project" value="TreeGrafter"/>
</dbReference>
<keyword evidence="4" id="KW-0808">Transferase</keyword>
<comment type="caution">
    <text evidence="4">The sequence shown here is derived from an EMBL/GenBank/DDBJ whole genome shotgun (WGS) entry which is preliminary data.</text>
</comment>
<dbReference type="EMBL" id="LXWW01000224">
    <property type="protein sequence ID" value="OAO14661.1"/>
    <property type="molecule type" value="Genomic_DNA"/>
</dbReference>
<evidence type="ECO:0000256" key="2">
    <source>
        <dbReference type="ARBA" id="ARBA00022737"/>
    </source>
</evidence>
<dbReference type="GO" id="GO:0035556">
    <property type="term" value="P:intracellular signal transduction"/>
    <property type="evidence" value="ECO:0007669"/>
    <property type="project" value="TreeGrafter"/>
</dbReference>
<dbReference type="InterPro" id="IPR011009">
    <property type="entry name" value="Kinase-like_dom_sf"/>
</dbReference>
<proteinExistence type="predicted"/>
<dbReference type="Gene3D" id="1.10.510.10">
    <property type="entry name" value="Transferase(Phosphotransferase) domain 1"/>
    <property type="match status" value="1"/>
</dbReference>
<dbReference type="Pfam" id="PF00069">
    <property type="entry name" value="Pkinase"/>
    <property type="match status" value="1"/>
</dbReference>
<protein>
    <submittedName>
        <fullName evidence="4">STE family protein kinase</fullName>
    </submittedName>
</protein>
<dbReference type="InterPro" id="IPR032675">
    <property type="entry name" value="LRR_dom_sf"/>
</dbReference>
<evidence type="ECO:0000259" key="3">
    <source>
        <dbReference type="PROSITE" id="PS50011"/>
    </source>
</evidence>
<keyword evidence="4" id="KW-0418">Kinase</keyword>
<dbReference type="SMART" id="SM00220">
    <property type="entry name" value="S_TKc"/>
    <property type="match status" value="1"/>
</dbReference>
<dbReference type="Gene3D" id="3.80.10.10">
    <property type="entry name" value="Ribonuclease Inhibitor"/>
    <property type="match status" value="1"/>
</dbReference>
<keyword evidence="2" id="KW-0677">Repeat</keyword>
<keyword evidence="1" id="KW-0433">Leucine-rich repeat</keyword>
<dbReference type="SUPFAM" id="SSF82185">
    <property type="entry name" value="Histone H3 K4-specific methyltransferase SET7/9 N-terminal domain"/>
    <property type="match status" value="1"/>
</dbReference>
<dbReference type="PANTHER" id="PTHR48015:SF33">
    <property type="entry name" value="SERINE_THREONINE-PROTEIN KINASE HIPPO"/>
    <property type="match status" value="1"/>
</dbReference>
<dbReference type="GO" id="GO:0005737">
    <property type="term" value="C:cytoplasm"/>
    <property type="evidence" value="ECO:0007669"/>
    <property type="project" value="TreeGrafter"/>
</dbReference>
<evidence type="ECO:0000313" key="4">
    <source>
        <dbReference type="EMBL" id="OAO14661.1"/>
    </source>
</evidence>
<keyword evidence="5" id="KW-1185">Reference proteome</keyword>
<dbReference type="OrthoDB" id="10252354at2759"/>
<dbReference type="Proteomes" id="UP000078348">
    <property type="component" value="Unassembled WGS sequence"/>
</dbReference>
<dbReference type="PANTHER" id="PTHR48015">
    <property type="entry name" value="SERINE/THREONINE-PROTEIN KINASE TAO"/>
    <property type="match status" value="1"/>
</dbReference>
<dbReference type="GO" id="GO:0043408">
    <property type="term" value="P:regulation of MAPK cascade"/>
    <property type="evidence" value="ECO:0007669"/>
    <property type="project" value="TreeGrafter"/>
</dbReference>